<evidence type="ECO:0000313" key="4">
    <source>
        <dbReference type="EMBL" id="CAD9809914.1"/>
    </source>
</evidence>
<protein>
    <submittedName>
        <fullName evidence="3">Uncharacterized protein</fullName>
    </submittedName>
</protein>
<proteinExistence type="predicted"/>
<feature type="region of interest" description="Disordered" evidence="2">
    <location>
        <begin position="1"/>
        <end position="48"/>
    </location>
</feature>
<accession>A0A6T7G6D2</accession>
<organism evidence="3">
    <name type="scientific">Attheya septentrionalis</name>
    <dbReference type="NCBI Taxonomy" id="420275"/>
    <lineage>
        <taxon>Eukaryota</taxon>
        <taxon>Sar</taxon>
        <taxon>Stramenopiles</taxon>
        <taxon>Ochrophyta</taxon>
        <taxon>Bacillariophyta</taxon>
        <taxon>Coscinodiscophyceae</taxon>
        <taxon>Chaetocerotophycidae</taxon>
        <taxon>Chaetocerotales</taxon>
        <taxon>Attheyaceae</taxon>
        <taxon>Attheya</taxon>
    </lineage>
</organism>
<feature type="region of interest" description="Disordered" evidence="2">
    <location>
        <begin position="336"/>
        <end position="399"/>
    </location>
</feature>
<gene>
    <name evidence="3" type="ORF">ASEP1449_LOCUS1736</name>
    <name evidence="4" type="ORF">ASEP1449_LOCUS1737</name>
</gene>
<feature type="compositionally biased region" description="Polar residues" evidence="2">
    <location>
        <begin position="425"/>
        <end position="434"/>
    </location>
</feature>
<feature type="region of interest" description="Disordered" evidence="2">
    <location>
        <begin position="413"/>
        <end position="451"/>
    </location>
</feature>
<feature type="compositionally biased region" description="Polar residues" evidence="2">
    <location>
        <begin position="19"/>
        <end position="37"/>
    </location>
</feature>
<keyword evidence="1" id="KW-0175">Coiled coil</keyword>
<evidence type="ECO:0000313" key="3">
    <source>
        <dbReference type="EMBL" id="CAD9809913.1"/>
    </source>
</evidence>
<dbReference type="AlphaFoldDB" id="A0A6T7G6D2"/>
<feature type="compositionally biased region" description="Low complexity" evidence="2">
    <location>
        <begin position="259"/>
        <end position="270"/>
    </location>
</feature>
<evidence type="ECO:0000256" key="2">
    <source>
        <dbReference type="SAM" id="MobiDB-lite"/>
    </source>
</evidence>
<feature type="compositionally biased region" description="Basic residues" evidence="2">
    <location>
        <begin position="344"/>
        <end position="359"/>
    </location>
</feature>
<feature type="compositionally biased region" description="Low complexity" evidence="2">
    <location>
        <begin position="377"/>
        <end position="386"/>
    </location>
</feature>
<dbReference type="EMBL" id="HBHQ01002690">
    <property type="protein sequence ID" value="CAD9809914.1"/>
    <property type="molecule type" value="Transcribed_RNA"/>
</dbReference>
<reference evidence="3" key="1">
    <citation type="submission" date="2021-01" db="EMBL/GenBank/DDBJ databases">
        <authorList>
            <person name="Corre E."/>
            <person name="Pelletier E."/>
            <person name="Niang G."/>
            <person name="Scheremetjew M."/>
            <person name="Finn R."/>
            <person name="Kale V."/>
            <person name="Holt S."/>
            <person name="Cochrane G."/>
            <person name="Meng A."/>
            <person name="Brown T."/>
            <person name="Cohen L."/>
        </authorList>
    </citation>
    <scope>NUCLEOTIDE SEQUENCE</scope>
    <source>
        <strain evidence="3">CCMP2084</strain>
    </source>
</reference>
<name>A0A6T7G6D2_9STRA</name>
<feature type="coiled-coil region" evidence="1">
    <location>
        <begin position="282"/>
        <end position="331"/>
    </location>
</feature>
<sequence length="451" mass="50225">MLRQMSRRLGMGQGDDDTVMSSATAPSQFNSTWSSGPSVRGLFGRGGEREDLEQQIRTRDNEIKDRSRTLSANDRSLARLQEEVDTERLSAMEDIFMHRIEYERIERHMEGIERRIITLDHDTKDLDAVHEYADLIKSVAPKSGVDSAYVLKLKSQLAKAVKKMDGTTEQIAQVERSCDEVVASLQTEIKEVVADRCKTELDLKKQVEDVEMAHEAVEQELTATIAENRRTLGKLQKKLKRREKRSGTLNASKDSLNMSECSVSSSSSEGEGSDDEWEGLGNEAMLQKLKDQLKSIQDAKNLGQHALSQQLAEKNKELQTHTNAVKQLDAAIHNNDFSLLPPKLGKKSSRRSGKSSRSRQRNDWDASKSRSMSTLPSGSETGTNDTNNEDNDAFGFPKKSFDAHTEKKSFDAGFASTDFGGAPSTFDSTSSNFGQGFPSLTEEANEDEDEE</sequence>
<evidence type="ECO:0000256" key="1">
    <source>
        <dbReference type="SAM" id="Coils"/>
    </source>
</evidence>
<dbReference type="EMBL" id="HBHQ01002689">
    <property type="protein sequence ID" value="CAD9809913.1"/>
    <property type="molecule type" value="Transcribed_RNA"/>
</dbReference>
<feature type="region of interest" description="Disordered" evidence="2">
    <location>
        <begin position="236"/>
        <end position="278"/>
    </location>
</feature>
<feature type="compositionally biased region" description="Polar residues" evidence="2">
    <location>
        <begin position="247"/>
        <end position="258"/>
    </location>
</feature>